<evidence type="ECO:0000256" key="5">
    <source>
        <dbReference type="RuleBase" id="RU004516"/>
    </source>
</evidence>
<dbReference type="InterPro" id="IPR050571">
    <property type="entry name" value="Class-IV_PLP-Dep_Aminotrnsfr"/>
</dbReference>
<dbReference type="InterPro" id="IPR001544">
    <property type="entry name" value="Aminotrans_IV"/>
</dbReference>
<dbReference type="OrthoDB" id="9805628at2"/>
<name>A0A3S0AXG0_9ENTE</name>
<dbReference type="InterPro" id="IPR018300">
    <property type="entry name" value="Aminotrans_IV_CS"/>
</dbReference>
<comment type="similarity">
    <text evidence="2 4">Belongs to the class-IV pyridoxal-phosphate-dependent aminotransferase family.</text>
</comment>
<dbReference type="SUPFAM" id="SSF56752">
    <property type="entry name" value="D-aminoacid aminotransferase-like PLP-dependent enzymes"/>
    <property type="match status" value="1"/>
</dbReference>
<dbReference type="PANTHER" id="PTHR42743">
    <property type="entry name" value="AMINO-ACID AMINOTRANSFERASE"/>
    <property type="match status" value="1"/>
</dbReference>
<keyword evidence="3 5" id="KW-0663">Pyridoxal phosphate</keyword>
<evidence type="ECO:0000256" key="1">
    <source>
        <dbReference type="ARBA" id="ARBA00001933"/>
    </source>
</evidence>
<evidence type="ECO:0000313" key="7">
    <source>
        <dbReference type="Proteomes" id="UP000277864"/>
    </source>
</evidence>
<dbReference type="FunFam" id="3.20.10.10:FF:000002">
    <property type="entry name" value="D-alanine aminotransferase"/>
    <property type="match status" value="1"/>
</dbReference>
<comment type="cofactor">
    <cofactor evidence="1 5">
        <name>pyridoxal 5'-phosphate</name>
        <dbReference type="ChEBI" id="CHEBI:597326"/>
    </cofactor>
</comment>
<dbReference type="InterPro" id="IPR043131">
    <property type="entry name" value="BCAT-like_N"/>
</dbReference>
<sequence>MLITRDAGYDFGLGLFETMLIDDKGNPEFLEEHLLRLASGCRYFDVATTVSKEQVYEYIATHQLKSCVLKLSVSSDNLLFSTREISYQPADYQTGFRLTVSPIRKNPTSPFTYYKTSNYGDCLWAKRMAQRSGFDEALLLNDKGEICEGSMSNIFFRKGETFYTPPVKSGLLAGVYRGYLIEQLDVIEKPLFLTDLPQFDSCFITNSVMKKMPVRCIDDYFFKD</sequence>
<evidence type="ECO:0000313" key="6">
    <source>
        <dbReference type="EMBL" id="RST89409.1"/>
    </source>
</evidence>
<dbReference type="Pfam" id="PF01063">
    <property type="entry name" value="Aminotran_4"/>
    <property type="match status" value="1"/>
</dbReference>
<dbReference type="InterPro" id="IPR043132">
    <property type="entry name" value="BCAT-like_C"/>
</dbReference>
<dbReference type="CDD" id="cd00449">
    <property type="entry name" value="PLPDE_IV"/>
    <property type="match status" value="1"/>
</dbReference>
<evidence type="ECO:0000256" key="3">
    <source>
        <dbReference type="ARBA" id="ARBA00022898"/>
    </source>
</evidence>
<dbReference type="RefSeq" id="WP_125943343.1">
    <property type="nucleotide sequence ID" value="NZ_PXZH01000002.1"/>
</dbReference>
<gene>
    <name evidence="6" type="ORF">C7P63_06465</name>
</gene>
<organism evidence="6 7">
    <name type="scientific">Vagococcus humatus</name>
    <dbReference type="NCBI Taxonomy" id="1889241"/>
    <lineage>
        <taxon>Bacteria</taxon>
        <taxon>Bacillati</taxon>
        <taxon>Bacillota</taxon>
        <taxon>Bacilli</taxon>
        <taxon>Lactobacillales</taxon>
        <taxon>Enterococcaceae</taxon>
        <taxon>Vagococcus</taxon>
    </lineage>
</organism>
<accession>A0A3S0AXG0</accession>
<evidence type="ECO:0008006" key="8">
    <source>
        <dbReference type="Google" id="ProtNLM"/>
    </source>
</evidence>
<dbReference type="GO" id="GO:0046394">
    <property type="term" value="P:carboxylic acid biosynthetic process"/>
    <property type="evidence" value="ECO:0007669"/>
    <property type="project" value="UniProtKB-ARBA"/>
</dbReference>
<protein>
    <recommendedName>
        <fullName evidence="8">Aminodeoxychorismate lyase</fullName>
    </recommendedName>
</protein>
<comment type="caution">
    <text evidence="6">The sequence shown here is derived from an EMBL/GenBank/DDBJ whole genome shotgun (WGS) entry which is preliminary data.</text>
</comment>
<proteinExistence type="inferred from homology"/>
<dbReference type="GO" id="GO:0008652">
    <property type="term" value="P:amino acid biosynthetic process"/>
    <property type="evidence" value="ECO:0007669"/>
    <property type="project" value="UniProtKB-ARBA"/>
</dbReference>
<dbReference type="Proteomes" id="UP000277864">
    <property type="component" value="Unassembled WGS sequence"/>
</dbReference>
<dbReference type="GO" id="GO:0005829">
    <property type="term" value="C:cytosol"/>
    <property type="evidence" value="ECO:0007669"/>
    <property type="project" value="TreeGrafter"/>
</dbReference>
<reference evidence="6 7" key="1">
    <citation type="submission" date="2018-03" db="EMBL/GenBank/DDBJ databases">
        <authorList>
            <person name="Gulvik C.A."/>
        </authorList>
    </citation>
    <scope>NUCLEOTIDE SEQUENCE [LARGE SCALE GENOMIC DNA]</scope>
    <source>
        <strain evidence="6 7">JCM 31581</strain>
    </source>
</reference>
<evidence type="ECO:0000256" key="4">
    <source>
        <dbReference type="RuleBase" id="RU004106"/>
    </source>
</evidence>
<keyword evidence="7" id="KW-1185">Reference proteome</keyword>
<dbReference type="Gene3D" id="3.30.470.10">
    <property type="match status" value="1"/>
</dbReference>
<evidence type="ECO:0000256" key="2">
    <source>
        <dbReference type="ARBA" id="ARBA00009320"/>
    </source>
</evidence>
<dbReference type="PANTHER" id="PTHR42743:SF11">
    <property type="entry name" value="AMINODEOXYCHORISMATE LYASE"/>
    <property type="match status" value="1"/>
</dbReference>
<dbReference type="GO" id="GO:0003824">
    <property type="term" value="F:catalytic activity"/>
    <property type="evidence" value="ECO:0007669"/>
    <property type="project" value="InterPro"/>
</dbReference>
<dbReference type="PROSITE" id="PS00770">
    <property type="entry name" value="AA_TRANSFER_CLASS_4"/>
    <property type="match status" value="1"/>
</dbReference>
<dbReference type="InterPro" id="IPR036038">
    <property type="entry name" value="Aminotransferase-like"/>
</dbReference>
<dbReference type="AlphaFoldDB" id="A0A3S0AXG0"/>
<dbReference type="Gene3D" id="3.20.10.10">
    <property type="entry name" value="D-amino Acid Aminotransferase, subunit A, domain 2"/>
    <property type="match status" value="1"/>
</dbReference>
<dbReference type="EMBL" id="PXZH01000002">
    <property type="protein sequence ID" value="RST89409.1"/>
    <property type="molecule type" value="Genomic_DNA"/>
</dbReference>